<organism evidence="2 3">
    <name type="scientific">Caenorhabditis auriculariae</name>
    <dbReference type="NCBI Taxonomy" id="2777116"/>
    <lineage>
        <taxon>Eukaryota</taxon>
        <taxon>Metazoa</taxon>
        <taxon>Ecdysozoa</taxon>
        <taxon>Nematoda</taxon>
        <taxon>Chromadorea</taxon>
        <taxon>Rhabditida</taxon>
        <taxon>Rhabditina</taxon>
        <taxon>Rhabditomorpha</taxon>
        <taxon>Rhabditoidea</taxon>
        <taxon>Rhabditidae</taxon>
        <taxon>Peloderinae</taxon>
        <taxon>Caenorhabditis</taxon>
    </lineage>
</organism>
<comment type="caution">
    <text evidence="2">The sequence shown here is derived from an EMBL/GenBank/DDBJ whole genome shotgun (WGS) entry which is preliminary data.</text>
</comment>
<keyword evidence="3" id="KW-1185">Reference proteome</keyword>
<feature type="compositionally biased region" description="Low complexity" evidence="1">
    <location>
        <begin position="96"/>
        <end position="153"/>
    </location>
</feature>
<gene>
    <name evidence="2" type="ORF">CAUJ_LOCUS16080</name>
</gene>
<dbReference type="EMBL" id="CAJGYM010000248">
    <property type="protein sequence ID" value="CAD6200182.1"/>
    <property type="molecule type" value="Genomic_DNA"/>
</dbReference>
<feature type="compositionally biased region" description="Basic and acidic residues" evidence="1">
    <location>
        <begin position="179"/>
        <end position="196"/>
    </location>
</feature>
<name>A0A8S1HZ25_9PELO</name>
<feature type="compositionally biased region" description="Basic and acidic residues" evidence="1">
    <location>
        <begin position="43"/>
        <end position="53"/>
    </location>
</feature>
<accession>A0A8S1HZ25</accession>
<feature type="region of interest" description="Disordered" evidence="1">
    <location>
        <begin position="1"/>
        <end position="206"/>
    </location>
</feature>
<evidence type="ECO:0000313" key="3">
    <source>
        <dbReference type="Proteomes" id="UP000835052"/>
    </source>
</evidence>
<feature type="compositionally biased region" description="Polar residues" evidence="1">
    <location>
        <begin position="11"/>
        <end position="36"/>
    </location>
</feature>
<evidence type="ECO:0000313" key="2">
    <source>
        <dbReference type="EMBL" id="CAD6200182.1"/>
    </source>
</evidence>
<dbReference type="Proteomes" id="UP000835052">
    <property type="component" value="Unassembled WGS sequence"/>
</dbReference>
<protein>
    <submittedName>
        <fullName evidence="2">Uncharacterized protein</fullName>
    </submittedName>
</protein>
<reference evidence="2" key="1">
    <citation type="submission" date="2020-10" db="EMBL/GenBank/DDBJ databases">
        <authorList>
            <person name="Kikuchi T."/>
        </authorList>
    </citation>
    <scope>NUCLEOTIDE SEQUENCE</scope>
    <source>
        <strain evidence="2">NKZ352</strain>
    </source>
</reference>
<dbReference type="AlphaFoldDB" id="A0A8S1HZ25"/>
<proteinExistence type="predicted"/>
<sequence>MGRRRRDRTRLTQSESAQSISPREQPAQKSETPKANRSSGGGRRSDRSSRFGRQDGFTIADEDFPELPGARKQLSNEKTRGVPSDVSLIRSILNVDTTSTTSMLSSDSGVVAGGISSSSSATTTPPRNDTTTSSSSTTSPAAAASEKSTASPPFLKLTASRAGVRQPELRGGSHRKNRENKEKAQQTPERRHEPKSEPPPAPAPLMDVKVPVVPELQQVPQIECLPNGEIVNIPGSMLTDQFGLVALSPVCAISC</sequence>
<evidence type="ECO:0000256" key="1">
    <source>
        <dbReference type="SAM" id="MobiDB-lite"/>
    </source>
</evidence>